<dbReference type="SUPFAM" id="SSF52200">
    <property type="entry name" value="Toll/Interleukin receptor TIR domain"/>
    <property type="match status" value="1"/>
</dbReference>
<dbReference type="GO" id="GO:0007165">
    <property type="term" value="P:signal transduction"/>
    <property type="evidence" value="ECO:0007669"/>
    <property type="project" value="InterPro"/>
</dbReference>
<keyword evidence="1" id="KW-0520">NAD</keyword>
<name>A0AAD8JSF7_TARER</name>
<accession>A0AAD8JSF7</accession>
<protein>
    <recommendedName>
        <fullName evidence="2">TIR domain-containing protein</fullName>
    </recommendedName>
</protein>
<dbReference type="Gene3D" id="3.40.50.10140">
    <property type="entry name" value="Toll/interleukin-1 receptor homology (TIR) domain"/>
    <property type="match status" value="1"/>
</dbReference>
<sequence>MTSTPSSTSPPHNAFRYDVFLSFSGKDTRHTFTDHLYHALLGAGVRTFRDDDDIERGEGLEPEIIAAITKSKASIVVLSENYAQSTWCLDELWLILEQRRRYGHYVLPVFYHVKPSDVRYQTGKFAIAIPKASRSDVRRWKDALRNVADLAGMVPTGYICFTL</sequence>
<dbReference type="InterPro" id="IPR035897">
    <property type="entry name" value="Toll_tir_struct_dom_sf"/>
</dbReference>
<dbReference type="Pfam" id="PF01582">
    <property type="entry name" value="TIR"/>
    <property type="match status" value="1"/>
</dbReference>
<comment type="caution">
    <text evidence="3">The sequence shown here is derived from an EMBL/GenBank/DDBJ whole genome shotgun (WGS) entry which is preliminary data.</text>
</comment>
<evidence type="ECO:0000313" key="3">
    <source>
        <dbReference type="EMBL" id="KAK1407846.1"/>
    </source>
</evidence>
<dbReference type="PROSITE" id="PS50104">
    <property type="entry name" value="TIR"/>
    <property type="match status" value="1"/>
</dbReference>
<organism evidence="3 4">
    <name type="scientific">Tagetes erecta</name>
    <name type="common">African marigold</name>
    <dbReference type="NCBI Taxonomy" id="13708"/>
    <lineage>
        <taxon>Eukaryota</taxon>
        <taxon>Viridiplantae</taxon>
        <taxon>Streptophyta</taxon>
        <taxon>Embryophyta</taxon>
        <taxon>Tracheophyta</taxon>
        <taxon>Spermatophyta</taxon>
        <taxon>Magnoliopsida</taxon>
        <taxon>eudicotyledons</taxon>
        <taxon>Gunneridae</taxon>
        <taxon>Pentapetalae</taxon>
        <taxon>asterids</taxon>
        <taxon>campanulids</taxon>
        <taxon>Asterales</taxon>
        <taxon>Asteraceae</taxon>
        <taxon>Asteroideae</taxon>
        <taxon>Heliantheae alliance</taxon>
        <taxon>Tageteae</taxon>
        <taxon>Tagetes</taxon>
    </lineage>
</organism>
<keyword evidence="4" id="KW-1185">Reference proteome</keyword>
<dbReference type="InterPro" id="IPR000157">
    <property type="entry name" value="TIR_dom"/>
</dbReference>
<feature type="domain" description="TIR" evidence="2">
    <location>
        <begin position="15"/>
        <end position="163"/>
    </location>
</feature>
<gene>
    <name evidence="3" type="ORF">QVD17_39473</name>
</gene>
<dbReference type="SMART" id="SM00255">
    <property type="entry name" value="TIR"/>
    <property type="match status" value="1"/>
</dbReference>
<dbReference type="EMBL" id="JAUHHV010000011">
    <property type="protein sequence ID" value="KAK1407846.1"/>
    <property type="molecule type" value="Genomic_DNA"/>
</dbReference>
<reference evidence="3" key="1">
    <citation type="journal article" date="2023" name="bioRxiv">
        <title>Improved chromosome-level genome assembly for marigold (Tagetes erecta).</title>
        <authorList>
            <person name="Jiang F."/>
            <person name="Yuan L."/>
            <person name="Wang S."/>
            <person name="Wang H."/>
            <person name="Xu D."/>
            <person name="Wang A."/>
            <person name="Fan W."/>
        </authorList>
    </citation>
    <scope>NUCLEOTIDE SEQUENCE</scope>
    <source>
        <strain evidence="3">WSJ</strain>
        <tissue evidence="3">Leaf</tissue>
    </source>
</reference>
<evidence type="ECO:0000256" key="1">
    <source>
        <dbReference type="ARBA" id="ARBA00023027"/>
    </source>
</evidence>
<evidence type="ECO:0000313" key="4">
    <source>
        <dbReference type="Proteomes" id="UP001229421"/>
    </source>
</evidence>
<proteinExistence type="predicted"/>
<dbReference type="AlphaFoldDB" id="A0AAD8JSF7"/>
<dbReference type="FunFam" id="3.40.50.10140:FF:000007">
    <property type="entry name" value="Disease resistance protein (TIR-NBS-LRR class)"/>
    <property type="match status" value="1"/>
</dbReference>
<dbReference type="PANTHER" id="PTHR32009">
    <property type="entry name" value="TMV RESISTANCE PROTEIN N-LIKE"/>
    <property type="match status" value="1"/>
</dbReference>
<evidence type="ECO:0000259" key="2">
    <source>
        <dbReference type="PROSITE" id="PS50104"/>
    </source>
</evidence>
<dbReference type="Proteomes" id="UP001229421">
    <property type="component" value="Unassembled WGS sequence"/>
</dbReference>
<dbReference type="PANTHER" id="PTHR32009:SF133">
    <property type="entry name" value="TIR DOMAIN-CONTAINING PROTEIN"/>
    <property type="match status" value="1"/>
</dbReference>